<keyword evidence="2" id="KW-1185">Reference proteome</keyword>
<gene>
    <name evidence="1" type="ORF">EDD55_10839</name>
</gene>
<evidence type="ECO:0000313" key="2">
    <source>
        <dbReference type="Proteomes" id="UP000295304"/>
    </source>
</evidence>
<dbReference type="Proteomes" id="UP000295304">
    <property type="component" value="Unassembled WGS sequence"/>
</dbReference>
<dbReference type="InterPro" id="IPR003772">
    <property type="entry name" value="YceD"/>
</dbReference>
<proteinExistence type="predicted"/>
<protein>
    <submittedName>
        <fullName evidence="1">Uncharacterized metal-binding protein YceD (DUF177 family)</fullName>
    </submittedName>
</protein>
<accession>A0A4R3J9H9</accession>
<evidence type="ECO:0000313" key="1">
    <source>
        <dbReference type="EMBL" id="TCS61240.1"/>
    </source>
</evidence>
<dbReference type="EMBL" id="SLZW01000008">
    <property type="protein sequence ID" value="TCS61240.1"/>
    <property type="molecule type" value="Genomic_DNA"/>
</dbReference>
<sequence>MIHATTPSAQNRLDTAIQRSEFYRPVKADKIRDEYHVVITASHDECAALARRFSLLVIERLQADVRVTPGGRGAFVLTAKMSSRVVQACTVTQEPVAENIDCVFSVSYSLDSPEYWGSEKGHDSDAGEEYADPPEPIVNGEIDMGECVAEQLILEITPYPRVHGASFVDVAVDAPKKSGENDGVEARVTGRKSPFSVLERLKQNADEKS</sequence>
<organism evidence="1 2">
    <name type="scientific">Varunaivibrio sulfuroxidans</name>
    <dbReference type="NCBI Taxonomy" id="1773489"/>
    <lineage>
        <taxon>Bacteria</taxon>
        <taxon>Pseudomonadati</taxon>
        <taxon>Pseudomonadota</taxon>
        <taxon>Alphaproteobacteria</taxon>
        <taxon>Rhodospirillales</taxon>
        <taxon>Magnetovibrionaceae</taxon>
        <taxon>Varunaivibrio</taxon>
    </lineage>
</organism>
<comment type="caution">
    <text evidence="1">The sequence shown here is derived from an EMBL/GenBank/DDBJ whole genome shotgun (WGS) entry which is preliminary data.</text>
</comment>
<dbReference type="OrthoDB" id="8443793at2"/>
<dbReference type="Pfam" id="PF02620">
    <property type="entry name" value="YceD"/>
    <property type="match status" value="1"/>
</dbReference>
<dbReference type="AlphaFoldDB" id="A0A4R3J9H9"/>
<reference evidence="1 2" key="1">
    <citation type="submission" date="2019-03" db="EMBL/GenBank/DDBJ databases">
        <title>Genomic Encyclopedia of Type Strains, Phase IV (KMG-IV): sequencing the most valuable type-strain genomes for metagenomic binning, comparative biology and taxonomic classification.</title>
        <authorList>
            <person name="Goeker M."/>
        </authorList>
    </citation>
    <scope>NUCLEOTIDE SEQUENCE [LARGE SCALE GENOMIC DNA]</scope>
    <source>
        <strain evidence="1 2">DSM 101688</strain>
    </source>
</reference>
<name>A0A4R3J9H9_9PROT</name>